<proteinExistence type="predicted"/>
<dbReference type="PROSITE" id="PS51183">
    <property type="entry name" value="JMJN"/>
    <property type="match status" value="1"/>
</dbReference>
<dbReference type="SUPFAM" id="SSF51197">
    <property type="entry name" value="Clavaminate synthase-like"/>
    <property type="match status" value="1"/>
</dbReference>
<dbReference type="SMART" id="SM00558">
    <property type="entry name" value="JmjC"/>
    <property type="match status" value="1"/>
</dbReference>
<dbReference type="GO" id="GO:0016491">
    <property type="term" value="F:oxidoreductase activity"/>
    <property type="evidence" value="ECO:0007669"/>
    <property type="project" value="UniProtKB-KW"/>
</dbReference>
<dbReference type="PANTHER" id="PTHR10694:SF144">
    <property type="entry name" value="DEMETHYLASE JMJ14-LIKE PROTEIN, PUTATIVE-RELATED"/>
    <property type="match status" value="1"/>
</dbReference>
<evidence type="ECO:0000313" key="8">
    <source>
        <dbReference type="EMBL" id="RHN42809.1"/>
    </source>
</evidence>
<dbReference type="Pfam" id="PF05964">
    <property type="entry name" value="FYRN"/>
    <property type="match status" value="1"/>
</dbReference>
<dbReference type="PROSITE" id="PS51184">
    <property type="entry name" value="JMJC"/>
    <property type="match status" value="1"/>
</dbReference>
<dbReference type="Gene3D" id="3.30.160.360">
    <property type="match status" value="1"/>
</dbReference>
<dbReference type="SMART" id="SM00542">
    <property type="entry name" value="FYRC"/>
    <property type="match status" value="1"/>
</dbReference>
<feature type="compositionally biased region" description="Basic residues" evidence="5">
    <location>
        <begin position="114"/>
        <end position="128"/>
    </location>
</feature>
<dbReference type="Gene3D" id="2.60.120.650">
    <property type="entry name" value="Cupin"/>
    <property type="match status" value="1"/>
</dbReference>
<dbReference type="EMBL" id="PSQE01000008">
    <property type="protein sequence ID" value="RHN42809.1"/>
    <property type="molecule type" value="Genomic_DNA"/>
</dbReference>
<feature type="compositionally biased region" description="Polar residues" evidence="5">
    <location>
        <begin position="131"/>
        <end position="149"/>
    </location>
</feature>
<evidence type="ECO:0000259" key="7">
    <source>
        <dbReference type="PROSITE" id="PS51184"/>
    </source>
</evidence>
<evidence type="ECO:0000256" key="2">
    <source>
        <dbReference type="ARBA" id="ARBA00023002"/>
    </source>
</evidence>
<evidence type="ECO:0000259" key="6">
    <source>
        <dbReference type="PROSITE" id="PS51183"/>
    </source>
</evidence>
<comment type="caution">
    <text evidence="8">The sequence shown here is derived from an EMBL/GenBank/DDBJ whole genome shotgun (WGS) entry which is preliminary data.</text>
</comment>
<evidence type="ECO:0000256" key="3">
    <source>
        <dbReference type="ARBA" id="ARBA00023004"/>
    </source>
</evidence>
<keyword evidence="3" id="KW-0408">Iron</keyword>
<dbReference type="InterPro" id="IPR003888">
    <property type="entry name" value="FYrich_N"/>
</dbReference>
<organism evidence="8 9">
    <name type="scientific">Medicago truncatula</name>
    <name type="common">Barrel medic</name>
    <name type="synonym">Medicago tribuloides</name>
    <dbReference type="NCBI Taxonomy" id="3880"/>
    <lineage>
        <taxon>Eukaryota</taxon>
        <taxon>Viridiplantae</taxon>
        <taxon>Streptophyta</taxon>
        <taxon>Embryophyta</taxon>
        <taxon>Tracheophyta</taxon>
        <taxon>Spermatophyta</taxon>
        <taxon>Magnoliopsida</taxon>
        <taxon>eudicotyledons</taxon>
        <taxon>Gunneridae</taxon>
        <taxon>Pentapetalae</taxon>
        <taxon>rosids</taxon>
        <taxon>fabids</taxon>
        <taxon>Fabales</taxon>
        <taxon>Fabaceae</taxon>
        <taxon>Papilionoideae</taxon>
        <taxon>50 kb inversion clade</taxon>
        <taxon>NPAAA clade</taxon>
        <taxon>Hologalegina</taxon>
        <taxon>IRL clade</taxon>
        <taxon>Trifolieae</taxon>
        <taxon>Medicago</taxon>
    </lineage>
</organism>
<evidence type="ECO:0000313" key="9">
    <source>
        <dbReference type="Proteomes" id="UP000265566"/>
    </source>
</evidence>
<accession>A0A396GNU7</accession>
<comment type="subcellular location">
    <subcellularLocation>
        <location evidence="1">Nucleus</location>
    </subcellularLocation>
</comment>
<dbReference type="GO" id="GO:0032453">
    <property type="term" value="F:histone H3K4 demethylase activity"/>
    <property type="evidence" value="ECO:0007669"/>
    <property type="project" value="UniProtKB-ARBA"/>
</dbReference>
<dbReference type="Gramene" id="rna49300">
    <property type="protein sequence ID" value="RHN42809.1"/>
    <property type="gene ID" value="gene49300"/>
</dbReference>
<keyword evidence="2" id="KW-0560">Oxidoreductase</keyword>
<dbReference type="InterPro" id="IPR003349">
    <property type="entry name" value="JmjN"/>
</dbReference>
<dbReference type="GO" id="GO:0048731">
    <property type="term" value="P:system development"/>
    <property type="evidence" value="ECO:0007669"/>
    <property type="project" value="UniProtKB-ARBA"/>
</dbReference>
<dbReference type="Pfam" id="PF02375">
    <property type="entry name" value="JmjN"/>
    <property type="match status" value="1"/>
</dbReference>
<dbReference type="InterPro" id="IPR003347">
    <property type="entry name" value="JmjC_dom"/>
</dbReference>
<dbReference type="PANTHER" id="PTHR10694">
    <property type="entry name" value="LYSINE-SPECIFIC DEMETHYLASE"/>
    <property type="match status" value="1"/>
</dbReference>
<sequence length="1056" mass="119747">MFRYSNEKDFEIESNMVIYTVAMPQISSRWDPVEACRPIIGETPVFYPTFEEFEDTLGYLAKIRPLAEPYGICKIVPPACWSPPCPLKEKEIWENAKFPTRIQQVDLLQNREPMRKKSRGRKRRRGKQSKMGTCNRRTGNSCSEANATSESDDTFGFQSGPDFTLKEFQQYGNSFKDCYFGLSDAKDGKGSDNNLHERRQPSLEDIEGEYWRIIEKPTDEVEVYYGADLETGALGSGFPKTSSLTESDSDLYAMSGWNLNNFARLPGSALCFEGSDISGVLVPWLYVGMCFSSFCWHVEDHHLYSLNYLHWGDPKVWYGVPGSHASAIEDAMRKHLPDLFEEQPNLLNELVTQFSPSILKSEEVPVYRTVQHSGEFVITFPRAYHCGFSSGFNCAEAVNVAPYDWFMHGQNAAEIYSLQCRKTSLSHDKLLFGSAKEAVHGLSETTLNGKENLKCLNWRNACGKDGVLTNAVKTRIMMEKERLEWLPNHLKMLKMDNDFDSVEERECYYCFYDLHLSAVGCECFPDNYSCLRHFKLFCSCEMDKRFVLVRYTIDELSTLVEALEGEPRAIEAWETRNIGVVSASVEDACMHEQDMERVMCKTENYKEWKISPSCTGTYERLNSNLPSSPHSHISSELVHSEAHHETSRTPYVDLTGDMDNMNDTMLVMDNKVKEDKGSSLYLNIGDISDKPENSLLNIAEIHHNKCVPYAEKVTSAEIRKERDNIELSAGGMSVLENEPSPCPTNVRNSGTLDGYKLFGVNLQMHSDLGQKLNSTFETGVLDTSNTSISLTNQSSPMKKFSISVVLVSLGSVVYRKHWCSKHAIYPKGFKSRVKFFSILDPASICNYVCEVIPGGFLGPFFRVTLEEHPNELFTNTSADKCWESVIDRLTYEINKCKSLGELDMPPLELLHNINGHKMFGFLSPSIIQVMQTRKSSIEAQDPSQECVEYWNHKQVNSGSSGKAIDDSKLTCGSSNSSLGDSRTKLFGVDLIKLEEDDIGESYHSFEEMKLILERFLKRGSPDELRAMRQLFSSDAQLTQWRAALKVLIEKIQKDCE</sequence>
<evidence type="ECO:0000256" key="1">
    <source>
        <dbReference type="ARBA" id="ARBA00004123"/>
    </source>
</evidence>
<dbReference type="SMART" id="SM00545">
    <property type="entry name" value="JmjN"/>
    <property type="match status" value="1"/>
</dbReference>
<feature type="domain" description="JmjN" evidence="6">
    <location>
        <begin position="43"/>
        <end position="84"/>
    </location>
</feature>
<feature type="domain" description="JmjC" evidence="7">
    <location>
        <begin position="254"/>
        <end position="417"/>
    </location>
</feature>
<dbReference type="AlphaFoldDB" id="A0A396GNU7"/>
<dbReference type="Pfam" id="PF05965">
    <property type="entry name" value="FYRC"/>
    <property type="match status" value="1"/>
</dbReference>
<evidence type="ECO:0000256" key="4">
    <source>
        <dbReference type="ARBA" id="ARBA00023242"/>
    </source>
</evidence>
<dbReference type="PROSITE" id="PS51543">
    <property type="entry name" value="FYRC"/>
    <property type="match status" value="1"/>
</dbReference>
<dbReference type="GO" id="GO:0005634">
    <property type="term" value="C:nucleus"/>
    <property type="evidence" value="ECO:0007669"/>
    <property type="project" value="UniProtKB-SubCell"/>
</dbReference>
<name>A0A396GNU7_MEDTR</name>
<dbReference type="Pfam" id="PF02928">
    <property type="entry name" value="zf-C5HC2"/>
    <property type="match status" value="1"/>
</dbReference>
<gene>
    <name evidence="8" type="ORF">MtrunA17_Chr8g0380981</name>
</gene>
<dbReference type="PROSITE" id="PS51542">
    <property type="entry name" value="FYRN"/>
    <property type="match status" value="1"/>
</dbReference>
<feature type="region of interest" description="Disordered" evidence="5">
    <location>
        <begin position="108"/>
        <end position="154"/>
    </location>
</feature>
<dbReference type="Proteomes" id="UP000265566">
    <property type="component" value="Chromosome 8"/>
</dbReference>
<reference evidence="9" key="1">
    <citation type="journal article" date="2018" name="Nat. Plants">
        <title>Whole-genome landscape of Medicago truncatula symbiotic genes.</title>
        <authorList>
            <person name="Pecrix Y."/>
            <person name="Staton S.E."/>
            <person name="Sallet E."/>
            <person name="Lelandais-Briere C."/>
            <person name="Moreau S."/>
            <person name="Carrere S."/>
            <person name="Blein T."/>
            <person name="Jardinaud M.F."/>
            <person name="Latrasse D."/>
            <person name="Zouine M."/>
            <person name="Zahm M."/>
            <person name="Kreplak J."/>
            <person name="Mayjonade B."/>
            <person name="Satge C."/>
            <person name="Perez M."/>
            <person name="Cauet S."/>
            <person name="Marande W."/>
            <person name="Chantry-Darmon C."/>
            <person name="Lopez-Roques C."/>
            <person name="Bouchez O."/>
            <person name="Berard A."/>
            <person name="Debelle F."/>
            <person name="Munos S."/>
            <person name="Bendahmane A."/>
            <person name="Berges H."/>
            <person name="Niebel A."/>
            <person name="Buitink J."/>
            <person name="Frugier F."/>
            <person name="Benhamed M."/>
            <person name="Crespi M."/>
            <person name="Gouzy J."/>
            <person name="Gamas P."/>
        </authorList>
    </citation>
    <scope>NUCLEOTIDE SEQUENCE [LARGE SCALE GENOMIC DNA]</scope>
    <source>
        <strain evidence="9">cv. Jemalong A17</strain>
    </source>
</reference>
<keyword evidence="4" id="KW-0539">Nucleus</keyword>
<dbReference type="Pfam" id="PF02373">
    <property type="entry name" value="JmjC"/>
    <property type="match status" value="1"/>
</dbReference>
<dbReference type="InterPro" id="IPR003889">
    <property type="entry name" value="FYrich_C"/>
</dbReference>
<protein>
    <submittedName>
        <fullName evidence="8">Putative chromatin remodeling &amp; transcription regulator FYR family</fullName>
    </submittedName>
</protein>
<dbReference type="InterPro" id="IPR004198">
    <property type="entry name" value="Znf_C5HC2"/>
</dbReference>
<evidence type="ECO:0000256" key="5">
    <source>
        <dbReference type="SAM" id="MobiDB-lite"/>
    </source>
</evidence>
<dbReference type="SMART" id="SM00541">
    <property type="entry name" value="FYRN"/>
    <property type="match status" value="1"/>
</dbReference>
<dbReference type="GO" id="GO:0010468">
    <property type="term" value="P:regulation of gene expression"/>
    <property type="evidence" value="ECO:0007669"/>
    <property type="project" value="UniProtKB-ARBA"/>
</dbReference>